<dbReference type="PANTHER" id="PTHR43884">
    <property type="entry name" value="ACYL-COA DEHYDROGENASE"/>
    <property type="match status" value="1"/>
</dbReference>
<evidence type="ECO:0000259" key="3">
    <source>
        <dbReference type="Pfam" id="PF08028"/>
    </source>
</evidence>
<reference evidence="4 5" key="1">
    <citation type="submission" date="2019-03" db="EMBL/GenBank/DDBJ databases">
        <title>Genomic Encyclopedia of Type Strains, Phase IV (KMG-IV): sequencing the most valuable type-strain genomes for metagenomic binning, comparative biology and taxonomic classification.</title>
        <authorList>
            <person name="Goeker M."/>
        </authorList>
    </citation>
    <scope>NUCLEOTIDE SEQUENCE [LARGE SCALE GENOMIC DNA]</scope>
    <source>
        <strain evidence="4 5">DSM 26377</strain>
    </source>
</reference>
<dbReference type="InterPro" id="IPR036250">
    <property type="entry name" value="AcylCo_DH-like_C"/>
</dbReference>
<sequence length="402" mass="43907">MSAPVHVVEMTESERNHAFSVCRELANEFRAVGPRHDAENSFPHEMAARLRALRLPGLNIPKRFGGWGADIATTARCVELLAYGDPAIALGFNMHFGVIGFFRGMWSEQHQARFFPGVAQTGHLFDGVYSETRAGVMGLADTRAVPVSGGFRVSGRKSWGTLSLATDFHTFNATITNPDGQLPTDHAQRAAREVMFVCPATANGVRIEKTWDALGMRASGTETVVFEEVFVPEADLVSSAFRSGLFANLEWQTLSFASVYLGLARRAYDETLAIIRGKRLGAVSEAADVKVSEQQLVQVGVGEMCVLIESAANCIEVAAARLNEGRDLPEDPSRRLGWLEIPKVVSTENAIRVVDIAMRLVGGGAFRRGHVLEKLYRDARSGPFHPLTTDQLMQHLGRAELG</sequence>
<dbReference type="PANTHER" id="PTHR43884:SF25">
    <property type="entry name" value="ACYL-COA DEHYDROGENASE YDBM-RELATED"/>
    <property type="match status" value="1"/>
</dbReference>
<evidence type="ECO:0000313" key="4">
    <source>
        <dbReference type="EMBL" id="TDU31295.1"/>
    </source>
</evidence>
<accession>A0A4R7PB41</accession>
<dbReference type="Gene3D" id="1.10.540.10">
    <property type="entry name" value="Acyl-CoA dehydrogenase/oxidase, N-terminal domain"/>
    <property type="match status" value="1"/>
</dbReference>
<evidence type="ECO:0000256" key="1">
    <source>
        <dbReference type="ARBA" id="ARBA00023002"/>
    </source>
</evidence>
<dbReference type="InterPro" id="IPR013786">
    <property type="entry name" value="AcylCoA_DH/ox_N"/>
</dbReference>
<organism evidence="4 5">
    <name type="scientific">Panacagrimonas perspica</name>
    <dbReference type="NCBI Taxonomy" id="381431"/>
    <lineage>
        <taxon>Bacteria</taxon>
        <taxon>Pseudomonadati</taxon>
        <taxon>Pseudomonadota</taxon>
        <taxon>Gammaproteobacteria</taxon>
        <taxon>Nevskiales</taxon>
        <taxon>Nevskiaceae</taxon>
        <taxon>Panacagrimonas</taxon>
    </lineage>
</organism>
<dbReference type="GO" id="GO:0050660">
    <property type="term" value="F:flavin adenine dinucleotide binding"/>
    <property type="evidence" value="ECO:0007669"/>
    <property type="project" value="InterPro"/>
</dbReference>
<evidence type="ECO:0000313" key="5">
    <source>
        <dbReference type="Proteomes" id="UP000295341"/>
    </source>
</evidence>
<comment type="caution">
    <text evidence="4">The sequence shown here is derived from an EMBL/GenBank/DDBJ whole genome shotgun (WGS) entry which is preliminary data.</text>
</comment>
<dbReference type="RefSeq" id="WP_210772493.1">
    <property type="nucleotide sequence ID" value="NZ_MWIN01000014.1"/>
</dbReference>
<name>A0A4R7PB41_9GAMM</name>
<feature type="domain" description="Acyl-CoA dehydrogenase/oxidase N-terminal" evidence="2">
    <location>
        <begin position="18"/>
        <end position="120"/>
    </location>
</feature>
<feature type="domain" description="Acyl-CoA dehydrogenase C-terminal" evidence="3">
    <location>
        <begin position="255"/>
        <end position="385"/>
    </location>
</feature>
<gene>
    <name evidence="4" type="ORF">DFR24_0659</name>
</gene>
<keyword evidence="1" id="KW-0560">Oxidoreductase</keyword>
<dbReference type="PIRSF" id="PIRSF016578">
    <property type="entry name" value="HsaA"/>
    <property type="match status" value="1"/>
</dbReference>
<dbReference type="InterPro" id="IPR046373">
    <property type="entry name" value="Acyl-CoA_Oxase/DH_mid-dom_sf"/>
</dbReference>
<dbReference type="EMBL" id="SOBT01000008">
    <property type="protein sequence ID" value="TDU31295.1"/>
    <property type="molecule type" value="Genomic_DNA"/>
</dbReference>
<dbReference type="Pfam" id="PF08028">
    <property type="entry name" value="Acyl-CoA_dh_2"/>
    <property type="match status" value="1"/>
</dbReference>
<dbReference type="InterPro" id="IPR013107">
    <property type="entry name" value="Acyl-CoA_DH_C"/>
</dbReference>
<evidence type="ECO:0000259" key="2">
    <source>
        <dbReference type="Pfam" id="PF02771"/>
    </source>
</evidence>
<dbReference type="InterPro" id="IPR009100">
    <property type="entry name" value="AcylCoA_DH/oxidase_NM_dom_sf"/>
</dbReference>
<dbReference type="InterPro" id="IPR037069">
    <property type="entry name" value="AcylCoA_DH/ox_N_sf"/>
</dbReference>
<dbReference type="Gene3D" id="1.20.140.10">
    <property type="entry name" value="Butyryl-CoA Dehydrogenase, subunit A, domain 3"/>
    <property type="match status" value="1"/>
</dbReference>
<keyword evidence="5" id="KW-1185">Reference proteome</keyword>
<proteinExistence type="predicted"/>
<dbReference type="SUPFAM" id="SSF47203">
    <property type="entry name" value="Acyl-CoA dehydrogenase C-terminal domain-like"/>
    <property type="match status" value="1"/>
</dbReference>
<protein>
    <submittedName>
        <fullName evidence="4">Alkylation response protein AidB-like acyl-CoA dehydrogenase</fullName>
    </submittedName>
</protein>
<dbReference type="Gene3D" id="2.40.110.10">
    <property type="entry name" value="Butyryl-CoA Dehydrogenase, subunit A, domain 2"/>
    <property type="match status" value="1"/>
</dbReference>
<dbReference type="AlphaFoldDB" id="A0A4R7PB41"/>
<dbReference type="CDD" id="cd00567">
    <property type="entry name" value="ACAD"/>
    <property type="match status" value="1"/>
</dbReference>
<dbReference type="Pfam" id="PF02771">
    <property type="entry name" value="Acyl-CoA_dh_N"/>
    <property type="match status" value="1"/>
</dbReference>
<dbReference type="Proteomes" id="UP000295341">
    <property type="component" value="Unassembled WGS sequence"/>
</dbReference>
<dbReference type="SUPFAM" id="SSF56645">
    <property type="entry name" value="Acyl-CoA dehydrogenase NM domain-like"/>
    <property type="match status" value="1"/>
</dbReference>
<dbReference type="GO" id="GO:0003995">
    <property type="term" value="F:acyl-CoA dehydrogenase activity"/>
    <property type="evidence" value="ECO:0007669"/>
    <property type="project" value="TreeGrafter"/>
</dbReference>